<dbReference type="GO" id="GO:0016787">
    <property type="term" value="F:hydrolase activity"/>
    <property type="evidence" value="ECO:0007669"/>
    <property type="project" value="UniProtKB-KW"/>
</dbReference>
<keyword evidence="2" id="KW-0548">Nucleotidyltransferase</keyword>
<protein>
    <recommendedName>
        <fullName evidence="7">Reverse transcriptase RNase H-like domain-containing protein</fullName>
    </recommendedName>
</protein>
<dbReference type="EMBL" id="JACGWN010000003">
    <property type="protein sequence ID" value="KAL0454785.1"/>
    <property type="molecule type" value="Genomic_DNA"/>
</dbReference>
<keyword evidence="5" id="KW-0378">Hydrolase</keyword>
<gene>
    <name evidence="8" type="ORF">Slati_0817700</name>
</gene>
<dbReference type="InterPro" id="IPR041373">
    <property type="entry name" value="RT_RNaseH"/>
</dbReference>
<evidence type="ECO:0000256" key="5">
    <source>
        <dbReference type="ARBA" id="ARBA00022801"/>
    </source>
</evidence>
<sequence>MLQGAETQYSNTGNMVLALIYAAKKLRSYFMAHSIKVFMNQPLKQVLANDSSGRMTKWSYELNENDIHFLPRKAIKAHALANFVVETTLDHEKVEVEWNMYIDGSVTGKGAGGRVVLVSPHGDEL</sequence>
<keyword evidence="6" id="KW-0695">RNA-directed DNA polymerase</keyword>
<evidence type="ECO:0000256" key="3">
    <source>
        <dbReference type="ARBA" id="ARBA00022722"/>
    </source>
</evidence>
<dbReference type="GO" id="GO:0004519">
    <property type="term" value="F:endonuclease activity"/>
    <property type="evidence" value="ECO:0007669"/>
    <property type="project" value="UniProtKB-KW"/>
</dbReference>
<organism evidence="8">
    <name type="scientific">Sesamum latifolium</name>
    <dbReference type="NCBI Taxonomy" id="2727402"/>
    <lineage>
        <taxon>Eukaryota</taxon>
        <taxon>Viridiplantae</taxon>
        <taxon>Streptophyta</taxon>
        <taxon>Embryophyta</taxon>
        <taxon>Tracheophyta</taxon>
        <taxon>Spermatophyta</taxon>
        <taxon>Magnoliopsida</taxon>
        <taxon>eudicotyledons</taxon>
        <taxon>Gunneridae</taxon>
        <taxon>Pentapetalae</taxon>
        <taxon>asterids</taxon>
        <taxon>lamiids</taxon>
        <taxon>Lamiales</taxon>
        <taxon>Pedaliaceae</taxon>
        <taxon>Sesamum</taxon>
    </lineage>
</organism>
<evidence type="ECO:0000256" key="4">
    <source>
        <dbReference type="ARBA" id="ARBA00022759"/>
    </source>
</evidence>
<proteinExistence type="predicted"/>
<feature type="domain" description="Reverse transcriptase RNase H-like" evidence="7">
    <location>
        <begin position="2"/>
        <end position="64"/>
    </location>
</feature>
<comment type="caution">
    <text evidence="8">The sequence shown here is derived from an EMBL/GenBank/DDBJ whole genome shotgun (WGS) entry which is preliminary data.</text>
</comment>
<evidence type="ECO:0000259" key="7">
    <source>
        <dbReference type="Pfam" id="PF17917"/>
    </source>
</evidence>
<dbReference type="Pfam" id="PF17917">
    <property type="entry name" value="RT_RNaseH"/>
    <property type="match status" value="1"/>
</dbReference>
<dbReference type="PANTHER" id="PTHR48475">
    <property type="entry name" value="RIBONUCLEASE H"/>
    <property type="match status" value="1"/>
</dbReference>
<reference evidence="8" key="2">
    <citation type="journal article" date="2024" name="Plant">
        <title>Genomic evolution and insights into agronomic trait innovations of Sesamum species.</title>
        <authorList>
            <person name="Miao H."/>
            <person name="Wang L."/>
            <person name="Qu L."/>
            <person name="Liu H."/>
            <person name="Sun Y."/>
            <person name="Le M."/>
            <person name="Wang Q."/>
            <person name="Wei S."/>
            <person name="Zheng Y."/>
            <person name="Lin W."/>
            <person name="Duan Y."/>
            <person name="Cao H."/>
            <person name="Xiong S."/>
            <person name="Wang X."/>
            <person name="Wei L."/>
            <person name="Li C."/>
            <person name="Ma Q."/>
            <person name="Ju M."/>
            <person name="Zhao R."/>
            <person name="Li G."/>
            <person name="Mu C."/>
            <person name="Tian Q."/>
            <person name="Mei H."/>
            <person name="Zhang T."/>
            <person name="Gao T."/>
            <person name="Zhang H."/>
        </authorList>
    </citation>
    <scope>NUCLEOTIDE SEQUENCE</scope>
    <source>
        <strain evidence="8">KEN1</strain>
    </source>
</reference>
<keyword evidence="4" id="KW-0255">Endonuclease</keyword>
<dbReference type="PANTHER" id="PTHR48475:SF2">
    <property type="entry name" value="RIBONUCLEASE H"/>
    <property type="match status" value="1"/>
</dbReference>
<evidence type="ECO:0000256" key="1">
    <source>
        <dbReference type="ARBA" id="ARBA00022679"/>
    </source>
</evidence>
<name>A0AAW2XSJ0_9LAMI</name>
<evidence type="ECO:0000256" key="6">
    <source>
        <dbReference type="ARBA" id="ARBA00022918"/>
    </source>
</evidence>
<keyword evidence="3" id="KW-0540">Nuclease</keyword>
<accession>A0AAW2XSJ0</accession>
<dbReference type="AlphaFoldDB" id="A0AAW2XSJ0"/>
<evidence type="ECO:0000313" key="8">
    <source>
        <dbReference type="EMBL" id="KAL0454785.1"/>
    </source>
</evidence>
<keyword evidence="1" id="KW-0808">Transferase</keyword>
<evidence type="ECO:0000256" key="2">
    <source>
        <dbReference type="ARBA" id="ARBA00022695"/>
    </source>
</evidence>
<dbReference type="GO" id="GO:0003964">
    <property type="term" value="F:RNA-directed DNA polymerase activity"/>
    <property type="evidence" value="ECO:0007669"/>
    <property type="project" value="UniProtKB-KW"/>
</dbReference>
<reference evidence="8" key="1">
    <citation type="submission" date="2020-06" db="EMBL/GenBank/DDBJ databases">
        <authorList>
            <person name="Li T."/>
            <person name="Hu X."/>
            <person name="Zhang T."/>
            <person name="Song X."/>
            <person name="Zhang H."/>
            <person name="Dai N."/>
            <person name="Sheng W."/>
            <person name="Hou X."/>
            <person name="Wei L."/>
        </authorList>
    </citation>
    <scope>NUCLEOTIDE SEQUENCE</scope>
    <source>
        <strain evidence="8">KEN1</strain>
        <tissue evidence="8">Leaf</tissue>
    </source>
</reference>